<dbReference type="Proteomes" id="UP000076552">
    <property type="component" value="Unassembled WGS sequence"/>
</dbReference>
<dbReference type="OrthoDB" id="3365399at2759"/>
<dbReference type="InterPro" id="IPR029071">
    <property type="entry name" value="Ubiquitin-like_domsf"/>
</dbReference>
<gene>
    <name evidence="3" type="ORF">CT0861_04044</name>
</gene>
<accession>A0A166PRL9</accession>
<dbReference type="Pfam" id="PF11976">
    <property type="entry name" value="Rad60-SLD"/>
    <property type="match status" value="1"/>
</dbReference>
<feature type="compositionally biased region" description="Basic and acidic residues" evidence="1">
    <location>
        <begin position="90"/>
        <end position="100"/>
    </location>
</feature>
<name>A0A166PRL9_9PEZI</name>
<dbReference type="AlphaFoldDB" id="A0A166PRL9"/>
<feature type="compositionally biased region" description="Basic and acidic residues" evidence="1">
    <location>
        <begin position="135"/>
        <end position="160"/>
    </location>
</feature>
<reference evidence="3 4" key="1">
    <citation type="submission" date="2015-06" db="EMBL/GenBank/DDBJ databases">
        <title>Survival trade-offs in plant roots during colonization by closely related pathogenic and mutualistic fungi.</title>
        <authorList>
            <person name="Hacquard S."/>
            <person name="Kracher B."/>
            <person name="Hiruma K."/>
            <person name="Weinman A."/>
            <person name="Muench P."/>
            <person name="Garrido Oter R."/>
            <person name="Ver Loren van Themaat E."/>
            <person name="Dallerey J.-F."/>
            <person name="Damm U."/>
            <person name="Henrissat B."/>
            <person name="Lespinet O."/>
            <person name="Thon M."/>
            <person name="Kemen E."/>
            <person name="McHardy A.C."/>
            <person name="Schulze-Lefert P."/>
            <person name="O'Connell R.J."/>
        </authorList>
    </citation>
    <scope>NUCLEOTIDE SEQUENCE [LARGE SCALE GENOMIC DNA]</scope>
    <source>
        <strain evidence="3 4">0861</strain>
    </source>
</reference>
<evidence type="ECO:0000313" key="4">
    <source>
        <dbReference type="Proteomes" id="UP000076552"/>
    </source>
</evidence>
<feature type="compositionally biased region" description="Acidic residues" evidence="1">
    <location>
        <begin position="187"/>
        <end position="208"/>
    </location>
</feature>
<feature type="region of interest" description="Disordered" evidence="1">
    <location>
        <begin position="393"/>
        <end position="420"/>
    </location>
</feature>
<dbReference type="STRING" id="708197.A0A166PRL9"/>
<feature type="compositionally biased region" description="Basic and acidic residues" evidence="1">
    <location>
        <begin position="56"/>
        <end position="72"/>
    </location>
</feature>
<comment type="caution">
    <text evidence="3">The sequence shown here is derived from an EMBL/GenBank/DDBJ whole genome shotgun (WGS) entry which is preliminary data.</text>
</comment>
<dbReference type="SUPFAM" id="SSF54236">
    <property type="entry name" value="Ubiquitin-like"/>
    <property type="match status" value="1"/>
</dbReference>
<evidence type="ECO:0000313" key="3">
    <source>
        <dbReference type="EMBL" id="KZL67084.1"/>
    </source>
</evidence>
<dbReference type="SMART" id="SM00213">
    <property type="entry name" value="UBQ"/>
    <property type="match status" value="1"/>
</dbReference>
<protein>
    <recommendedName>
        <fullName evidence="2">Ubiquitin-like domain-containing protein</fullName>
    </recommendedName>
</protein>
<dbReference type="EMBL" id="LFIV01000155">
    <property type="protein sequence ID" value="KZL67084.1"/>
    <property type="molecule type" value="Genomic_DNA"/>
</dbReference>
<dbReference type="Gene3D" id="3.10.20.90">
    <property type="entry name" value="Phosphatidylinositol 3-kinase Catalytic Subunit, Chain A, domain 1"/>
    <property type="match status" value="1"/>
</dbReference>
<sequence>MADAAKPKRRLPFKPTALRQKSDPKPALKDNNEDDDDDGLSLFKRSAEFFPVTVAEQERRMKRKQAEREKSSQARSPAGETKSTPSASEEPGRRDDEEARYGLSLDFGPPCCNLNDADMAPISREPGTPPSKRSRTSDESPESRIKPSQTKRRDGTETPSKRITRAAASRTPRKQEVIPTKPVISIDDSDDDPDEDEDRPEDDNDDIYEASPIRKPRRRRQTSEPEVSPLVIDDDDPFAEGGQGEEAPTPEEEEDDEFKEYVQRAMERKKALEQEASQTVNVFVTSDIPGTKEKQFRFTLVKPLKVLRNAWIDVQDGRVALPRSELENVFLTWRGHELYDWTTLHSLDLAATFRKSGGGGGGDASEGFRDDWTNVHMQMWTRELWEEHERQEARRRRHDLGEYSDDEGGGDGGNEGGTPAVEQEAEKKIKVLLKTKTDDPLKTSVRPSTTIGTIMELFRKMRGLAADAPISLMFDGDELEEDMTVEDADIGDMETIEVYIR</sequence>
<feature type="region of interest" description="Disordered" evidence="1">
    <location>
        <begin position="1"/>
        <end position="256"/>
    </location>
</feature>
<dbReference type="InterPro" id="IPR000626">
    <property type="entry name" value="Ubiquitin-like_dom"/>
</dbReference>
<evidence type="ECO:0000259" key="2">
    <source>
        <dbReference type="PROSITE" id="PS50053"/>
    </source>
</evidence>
<dbReference type="PROSITE" id="PS50053">
    <property type="entry name" value="UBIQUITIN_2"/>
    <property type="match status" value="1"/>
</dbReference>
<feature type="domain" description="Ubiquitin-like" evidence="2">
    <location>
        <begin position="429"/>
        <end position="501"/>
    </location>
</feature>
<proteinExistence type="predicted"/>
<dbReference type="InterPro" id="IPR022617">
    <property type="entry name" value="Rad60/SUMO-like_dom"/>
</dbReference>
<evidence type="ECO:0000256" key="1">
    <source>
        <dbReference type="SAM" id="MobiDB-lite"/>
    </source>
</evidence>
<feature type="compositionally biased region" description="Basic and acidic residues" evidence="1">
    <location>
        <begin position="20"/>
        <end position="31"/>
    </location>
</feature>
<organism evidence="3 4">
    <name type="scientific">Colletotrichum tofieldiae</name>
    <dbReference type="NCBI Taxonomy" id="708197"/>
    <lineage>
        <taxon>Eukaryota</taxon>
        <taxon>Fungi</taxon>
        <taxon>Dikarya</taxon>
        <taxon>Ascomycota</taxon>
        <taxon>Pezizomycotina</taxon>
        <taxon>Sordariomycetes</taxon>
        <taxon>Hypocreomycetidae</taxon>
        <taxon>Glomerellales</taxon>
        <taxon>Glomerellaceae</taxon>
        <taxon>Colletotrichum</taxon>
        <taxon>Colletotrichum spaethianum species complex</taxon>
    </lineage>
</organism>
<keyword evidence="4" id="KW-1185">Reference proteome</keyword>